<keyword evidence="11" id="KW-1185">Reference proteome</keyword>
<dbReference type="Pfam" id="PF02897">
    <property type="entry name" value="Peptidase_S9_N"/>
    <property type="match status" value="1"/>
</dbReference>
<dbReference type="SUPFAM" id="SSF50993">
    <property type="entry name" value="Peptidase/esterase 'gauge' domain"/>
    <property type="match status" value="1"/>
</dbReference>
<evidence type="ECO:0000259" key="9">
    <source>
        <dbReference type="Pfam" id="PF02897"/>
    </source>
</evidence>
<keyword evidence="5" id="KW-0378">Hydrolase</keyword>
<evidence type="ECO:0000256" key="2">
    <source>
        <dbReference type="ARBA" id="ARBA00005228"/>
    </source>
</evidence>
<evidence type="ECO:0000313" key="11">
    <source>
        <dbReference type="Proteomes" id="UP000199518"/>
    </source>
</evidence>
<evidence type="ECO:0000256" key="1">
    <source>
        <dbReference type="ARBA" id="ARBA00001070"/>
    </source>
</evidence>
<dbReference type="InterPro" id="IPR051167">
    <property type="entry name" value="Prolyl_oligopep/macrocyclase"/>
</dbReference>
<dbReference type="InterPro" id="IPR002471">
    <property type="entry name" value="Pept_S9_AS"/>
</dbReference>
<gene>
    <name evidence="10" type="ORF">SAMN05421753_105148</name>
</gene>
<evidence type="ECO:0000256" key="3">
    <source>
        <dbReference type="ARBA" id="ARBA00011897"/>
    </source>
</evidence>
<dbReference type="GO" id="GO:0006508">
    <property type="term" value="P:proteolysis"/>
    <property type="evidence" value="ECO:0007669"/>
    <property type="project" value="UniProtKB-KW"/>
</dbReference>
<evidence type="ECO:0000256" key="5">
    <source>
        <dbReference type="ARBA" id="ARBA00022801"/>
    </source>
</evidence>
<dbReference type="InterPro" id="IPR029058">
    <property type="entry name" value="AB_hydrolase_fold"/>
</dbReference>
<feature type="domain" description="Peptidase S9 prolyl oligopeptidase catalytic" evidence="8">
    <location>
        <begin position="502"/>
        <end position="716"/>
    </location>
</feature>
<name>A0A1I3FA60_9PLAN</name>
<feature type="chain" id="PRO_5011670256" description="prolyl oligopeptidase" evidence="7">
    <location>
        <begin position="24"/>
        <end position="720"/>
    </location>
</feature>
<dbReference type="FunFam" id="2.130.10.120:FF:000001">
    <property type="entry name" value="Prolyl endopeptidase"/>
    <property type="match status" value="1"/>
</dbReference>
<evidence type="ECO:0000256" key="7">
    <source>
        <dbReference type="SAM" id="SignalP"/>
    </source>
</evidence>
<dbReference type="AlphaFoldDB" id="A0A1I3FA60"/>
<comment type="catalytic activity">
    <reaction evidence="1">
        <text>Hydrolysis of Pro-|-Xaa &gt;&gt; Ala-|-Xaa in oligopeptides.</text>
        <dbReference type="EC" id="3.4.21.26"/>
    </reaction>
</comment>
<dbReference type="PRINTS" id="PR00862">
    <property type="entry name" value="PROLIGOPTASE"/>
</dbReference>
<keyword evidence="4" id="KW-0645">Protease</keyword>
<reference evidence="11" key="1">
    <citation type="submission" date="2016-10" db="EMBL/GenBank/DDBJ databases">
        <authorList>
            <person name="Varghese N."/>
            <person name="Submissions S."/>
        </authorList>
    </citation>
    <scope>NUCLEOTIDE SEQUENCE [LARGE SCALE GENOMIC DNA]</scope>
    <source>
        <strain evidence="11">DSM 26348</strain>
    </source>
</reference>
<dbReference type="EMBL" id="FOQD01000005">
    <property type="protein sequence ID" value="SFI08096.1"/>
    <property type="molecule type" value="Genomic_DNA"/>
</dbReference>
<keyword evidence="6" id="KW-0720">Serine protease</keyword>
<dbReference type="GO" id="GO:0070012">
    <property type="term" value="F:oligopeptidase activity"/>
    <property type="evidence" value="ECO:0007669"/>
    <property type="project" value="TreeGrafter"/>
</dbReference>
<feature type="signal peptide" evidence="7">
    <location>
        <begin position="1"/>
        <end position="23"/>
    </location>
</feature>
<dbReference type="GO" id="GO:0004252">
    <property type="term" value="F:serine-type endopeptidase activity"/>
    <property type="evidence" value="ECO:0007669"/>
    <property type="project" value="UniProtKB-EC"/>
</dbReference>
<dbReference type="Gene3D" id="3.40.50.1820">
    <property type="entry name" value="alpha/beta hydrolase"/>
    <property type="match status" value="1"/>
</dbReference>
<comment type="similarity">
    <text evidence="2">Belongs to the peptidase S9A family.</text>
</comment>
<sequence>MTTLGKIGRAGCCLFLISSLLLADESMTKRVDHTDEYFGTKVADPYRWLEDDVRENADVAAWVAMENKQTAAFLEKIPERARINKRLTELWNFEKFGTPFKAGGRIYFFKNNGLQNQYVLYMQETAESEPQVLIDPNTWSADGTVALAGEVFSDDGRYVAYSIQDAGSDWKVWKIMEVATKQLLPDELRWIKFNEPAWTPDGNGFFYARFPEPQAGAQFQNLNVNQAVYYHRVGTPQSEDILVFHRPDQPEWGYSCEVTEDGSYLVITVHVGTDDRYRVFFKDLREPFGQPVSLVNNFENEYSFIGNDGPVFYFQTDLNAPRKRVIAVDTRAIPRGIDVAKKDEPGVPPPYREIIPQQAETITGVSFVGNLFFVESLKDAKTQVALYRPDGGFLRNIDFPGIGSASGFGGKRTDTETYYSFSSFDTPPSIYKYDIFTGSSTLQRQAKVDFDPKQYEVKQVFYQSKDGTKVPMFIAHKAGLKLDGTNPTLLYGYGGFSIPLTPSFSISRLAWMEMGGVFALANLRGGGEYGEEWHKAGTKLNKQNVFDDFIAAAEWLIANKYTQPKKLAIQGGSNGGLLVGACETQRPELFGACLPAVGVMDMLRFQKFTAGRYWVDDYGSSDNAEEFSALLKYSPYHNIKPGVCYPPTMVMTADTDDRVVPGHSFKFAAALQAAQSCENPILIRIETRAGHGAGTPTSKLIEEITDQWSFLVKVLDVKLK</sequence>
<dbReference type="PANTHER" id="PTHR42881:SF2">
    <property type="entry name" value="PROLYL ENDOPEPTIDASE"/>
    <property type="match status" value="1"/>
</dbReference>
<dbReference type="FunFam" id="3.40.50.1820:FF:000005">
    <property type="entry name" value="Prolyl endopeptidase"/>
    <property type="match status" value="1"/>
</dbReference>
<evidence type="ECO:0000256" key="6">
    <source>
        <dbReference type="ARBA" id="ARBA00022825"/>
    </source>
</evidence>
<dbReference type="Proteomes" id="UP000199518">
    <property type="component" value="Unassembled WGS sequence"/>
</dbReference>
<organism evidence="10 11">
    <name type="scientific">Planctomicrobium piriforme</name>
    <dbReference type="NCBI Taxonomy" id="1576369"/>
    <lineage>
        <taxon>Bacteria</taxon>
        <taxon>Pseudomonadati</taxon>
        <taxon>Planctomycetota</taxon>
        <taxon>Planctomycetia</taxon>
        <taxon>Planctomycetales</taxon>
        <taxon>Planctomycetaceae</taxon>
        <taxon>Planctomicrobium</taxon>
    </lineage>
</organism>
<evidence type="ECO:0000256" key="4">
    <source>
        <dbReference type="ARBA" id="ARBA00022670"/>
    </source>
</evidence>
<dbReference type="InterPro" id="IPR023302">
    <property type="entry name" value="Pept_S9A_N"/>
</dbReference>
<dbReference type="Gene3D" id="2.130.10.120">
    <property type="entry name" value="Prolyl oligopeptidase, N-terminal domain"/>
    <property type="match status" value="1"/>
</dbReference>
<protein>
    <recommendedName>
        <fullName evidence="3">prolyl oligopeptidase</fullName>
        <ecNumber evidence="3">3.4.21.26</ecNumber>
    </recommendedName>
</protein>
<dbReference type="PANTHER" id="PTHR42881">
    <property type="entry name" value="PROLYL ENDOPEPTIDASE"/>
    <property type="match status" value="1"/>
</dbReference>
<evidence type="ECO:0000313" key="10">
    <source>
        <dbReference type="EMBL" id="SFI08096.1"/>
    </source>
</evidence>
<proteinExistence type="inferred from homology"/>
<dbReference type="Pfam" id="PF00326">
    <property type="entry name" value="Peptidase_S9"/>
    <property type="match status" value="1"/>
</dbReference>
<accession>A0A1I3FA60</accession>
<dbReference type="InterPro" id="IPR002470">
    <property type="entry name" value="Peptidase_S9A"/>
</dbReference>
<dbReference type="InterPro" id="IPR001375">
    <property type="entry name" value="Peptidase_S9_cat"/>
</dbReference>
<feature type="domain" description="Peptidase S9A N-terminal" evidence="9">
    <location>
        <begin position="28"/>
        <end position="444"/>
    </location>
</feature>
<keyword evidence="7" id="KW-0732">Signal</keyword>
<dbReference type="SUPFAM" id="SSF53474">
    <property type="entry name" value="alpha/beta-Hydrolases"/>
    <property type="match status" value="1"/>
</dbReference>
<evidence type="ECO:0000259" key="8">
    <source>
        <dbReference type="Pfam" id="PF00326"/>
    </source>
</evidence>
<dbReference type="EC" id="3.4.21.26" evidence="3"/>
<dbReference type="PROSITE" id="PS00708">
    <property type="entry name" value="PRO_ENDOPEP_SER"/>
    <property type="match status" value="1"/>
</dbReference>
<dbReference type="GO" id="GO:0005829">
    <property type="term" value="C:cytosol"/>
    <property type="evidence" value="ECO:0007669"/>
    <property type="project" value="TreeGrafter"/>
</dbReference>
<dbReference type="STRING" id="1576369.SAMN05421753_105148"/>